<reference evidence="1" key="1">
    <citation type="submission" date="2014-09" db="EMBL/GenBank/DDBJ databases">
        <authorList>
            <person name="Magalhaes I.L.F."/>
            <person name="Oliveira U."/>
            <person name="Santos F.R."/>
            <person name="Vidigal T.H.D.A."/>
            <person name="Brescovit A.D."/>
            <person name="Santos A.J."/>
        </authorList>
    </citation>
    <scope>NUCLEOTIDE SEQUENCE</scope>
    <source>
        <tissue evidence="1">Shoot tissue taken approximately 20 cm above the soil surface</tissue>
    </source>
</reference>
<evidence type="ECO:0000313" key="1">
    <source>
        <dbReference type="EMBL" id="JAE21110.1"/>
    </source>
</evidence>
<accession>A0A0A9G7T9</accession>
<name>A0A0A9G7T9_ARUDO</name>
<proteinExistence type="predicted"/>
<sequence>MSLDWFAISVKPNSPWVIVVHAVIPTIDWIYSRLQFWEEHIMYCRGLIQELFHYGGWLLLARAPHSPGIPPAPGRRHPELFLLHQFQFSNNRSTDLVCTDTLILLMNDEKMEIHNDDQCC</sequence>
<dbReference type="AlphaFoldDB" id="A0A0A9G7T9"/>
<protein>
    <submittedName>
        <fullName evidence="1">Uncharacterized protein</fullName>
    </submittedName>
</protein>
<organism evidence="1">
    <name type="scientific">Arundo donax</name>
    <name type="common">Giant reed</name>
    <name type="synonym">Donax arundinaceus</name>
    <dbReference type="NCBI Taxonomy" id="35708"/>
    <lineage>
        <taxon>Eukaryota</taxon>
        <taxon>Viridiplantae</taxon>
        <taxon>Streptophyta</taxon>
        <taxon>Embryophyta</taxon>
        <taxon>Tracheophyta</taxon>
        <taxon>Spermatophyta</taxon>
        <taxon>Magnoliopsida</taxon>
        <taxon>Liliopsida</taxon>
        <taxon>Poales</taxon>
        <taxon>Poaceae</taxon>
        <taxon>PACMAD clade</taxon>
        <taxon>Arundinoideae</taxon>
        <taxon>Arundineae</taxon>
        <taxon>Arundo</taxon>
    </lineage>
</organism>
<dbReference type="EMBL" id="GBRH01176786">
    <property type="protein sequence ID" value="JAE21110.1"/>
    <property type="molecule type" value="Transcribed_RNA"/>
</dbReference>
<reference evidence="1" key="2">
    <citation type="journal article" date="2015" name="Data Brief">
        <title>Shoot transcriptome of the giant reed, Arundo donax.</title>
        <authorList>
            <person name="Barrero R.A."/>
            <person name="Guerrero F.D."/>
            <person name="Moolhuijzen P."/>
            <person name="Goolsby J.A."/>
            <person name="Tidwell J."/>
            <person name="Bellgard S.E."/>
            <person name="Bellgard M.I."/>
        </authorList>
    </citation>
    <scope>NUCLEOTIDE SEQUENCE</scope>
    <source>
        <tissue evidence="1">Shoot tissue taken approximately 20 cm above the soil surface</tissue>
    </source>
</reference>